<accession>A0A9P8APM7</accession>
<protein>
    <submittedName>
        <fullName evidence="1">Uncharacterized protein</fullName>
    </submittedName>
</protein>
<dbReference type="Proteomes" id="UP000812287">
    <property type="component" value="Unassembled WGS sequence"/>
</dbReference>
<evidence type="ECO:0000313" key="1">
    <source>
        <dbReference type="EMBL" id="KAG7443134.1"/>
    </source>
</evidence>
<dbReference type="RefSeq" id="XP_043036634.1">
    <property type="nucleotide sequence ID" value="XM_043186954.1"/>
</dbReference>
<proteinExistence type="predicted"/>
<evidence type="ECO:0000313" key="2">
    <source>
        <dbReference type="Proteomes" id="UP000812287"/>
    </source>
</evidence>
<keyword evidence="2" id="KW-1185">Reference proteome</keyword>
<name>A0A9P8APM7_9AGAR</name>
<sequence length="69" mass="8070">MPSECWWNQIARVTIMILGTCFGLKGGGFMSNVLSLFQRVVPEENLDEQTSNFVEKNWYFAHYLFLSKF</sequence>
<comment type="caution">
    <text evidence="1">The sequence shown here is derived from an EMBL/GenBank/DDBJ whole genome shotgun (WGS) entry which is preliminary data.</text>
</comment>
<dbReference type="EMBL" id="MU250547">
    <property type="protein sequence ID" value="KAG7443134.1"/>
    <property type="molecule type" value="Genomic_DNA"/>
</dbReference>
<reference evidence="1" key="1">
    <citation type="submission" date="2020-11" db="EMBL/GenBank/DDBJ databases">
        <title>Adaptations for nitrogen fixation in a non-lichenized fungal sporocarp promotes dispersal by wood-feeding termites.</title>
        <authorList>
            <consortium name="DOE Joint Genome Institute"/>
            <person name="Koch R.A."/>
            <person name="Yoon G."/>
            <person name="Arayal U."/>
            <person name="Lail K."/>
            <person name="Amirebrahimi M."/>
            <person name="Labutti K."/>
            <person name="Lipzen A."/>
            <person name="Riley R."/>
            <person name="Barry K."/>
            <person name="Henrissat B."/>
            <person name="Grigoriev I.V."/>
            <person name="Herr J.R."/>
            <person name="Aime M.C."/>
        </authorList>
    </citation>
    <scope>NUCLEOTIDE SEQUENCE</scope>
    <source>
        <strain evidence="1">MCA 3950</strain>
    </source>
</reference>
<organism evidence="1 2">
    <name type="scientific">Guyanagaster necrorhizus</name>
    <dbReference type="NCBI Taxonomy" id="856835"/>
    <lineage>
        <taxon>Eukaryota</taxon>
        <taxon>Fungi</taxon>
        <taxon>Dikarya</taxon>
        <taxon>Basidiomycota</taxon>
        <taxon>Agaricomycotina</taxon>
        <taxon>Agaricomycetes</taxon>
        <taxon>Agaricomycetidae</taxon>
        <taxon>Agaricales</taxon>
        <taxon>Marasmiineae</taxon>
        <taxon>Physalacriaceae</taxon>
        <taxon>Guyanagaster</taxon>
    </lineage>
</organism>
<gene>
    <name evidence="1" type="ORF">BT62DRAFT_935470</name>
</gene>
<dbReference type="GeneID" id="66109251"/>
<dbReference type="AlphaFoldDB" id="A0A9P8APM7"/>